<protein>
    <submittedName>
        <fullName evidence="2">Glycerophosphodiesterase</fullName>
    </submittedName>
</protein>
<sequence length="236" mass="26974">MNSSKSKTIVFGHRGYPAKFAENSMEGFRNAVANGAEGVEFDVHLTQDGVPVVMHDEKVDRTTDGTGYIKDFTLKRLRKLHLSNGEPVPTLQELFELLENKDIQINLEFKTGIIHYHGIEKTVLSLAYLYHFMHPIIYSSFDYVTLKNCQEIDPNQIYCYLTDEEVVNSAKLVKDNHFAGIHPGKLLPTREAVTERIWTVDDPQIAKKYFQEHVAGIFTNNYPLMIKLRDQIQGKG</sequence>
<dbReference type="PATRIC" id="fig|1218507.3.peg.642"/>
<dbReference type="PROSITE" id="PS50007">
    <property type="entry name" value="PIPLC_X_DOMAIN"/>
    <property type="match status" value="1"/>
</dbReference>
<dbReference type="GO" id="GO:0006629">
    <property type="term" value="P:lipid metabolic process"/>
    <property type="evidence" value="ECO:0007669"/>
    <property type="project" value="InterPro"/>
</dbReference>
<dbReference type="Proteomes" id="UP000033531">
    <property type="component" value="Unassembled WGS sequence"/>
</dbReference>
<dbReference type="EMBL" id="JXLI01000008">
    <property type="protein sequence ID" value="KJY57447.1"/>
    <property type="molecule type" value="Genomic_DNA"/>
</dbReference>
<dbReference type="RefSeq" id="WP_046324439.1">
    <property type="nucleotide sequence ID" value="NZ_JBHTMT010000008.1"/>
</dbReference>
<comment type="caution">
    <text evidence="2">The sequence shown here is derived from an EMBL/GenBank/DDBJ whole genome shotgun (WGS) entry which is preliminary data.</text>
</comment>
<dbReference type="Pfam" id="PF03009">
    <property type="entry name" value="GDPD"/>
    <property type="match status" value="1"/>
</dbReference>
<evidence type="ECO:0000313" key="3">
    <source>
        <dbReference type="Proteomes" id="UP000033531"/>
    </source>
</evidence>
<feature type="domain" description="GP-PDE" evidence="1">
    <location>
        <begin position="8"/>
        <end position="229"/>
    </location>
</feature>
<dbReference type="PROSITE" id="PS51704">
    <property type="entry name" value="GP_PDE"/>
    <property type="match status" value="1"/>
</dbReference>
<reference evidence="2 3" key="1">
    <citation type="submission" date="2015-01" db="EMBL/GenBank/DDBJ databases">
        <title>Comparative genomics of the lactic acid bacteria isolated from the honey bee gut.</title>
        <authorList>
            <person name="Ellegaard K.M."/>
            <person name="Tamarit D."/>
            <person name="Javelind E."/>
            <person name="Olofsson T."/>
            <person name="Andersson S.G."/>
            <person name="Vasquez A."/>
        </authorList>
    </citation>
    <scope>NUCLEOTIDE SEQUENCE [LARGE SCALE GENOMIC DNA]</scope>
    <source>
        <strain evidence="2 3">Hma8</strain>
    </source>
</reference>
<dbReference type="InterPro" id="IPR017946">
    <property type="entry name" value="PLC-like_Pdiesterase_TIM-brl"/>
</dbReference>
<accession>A0A0F4LF38</accession>
<dbReference type="OrthoDB" id="384721at2"/>
<gene>
    <name evidence="2" type="primary">glpQ</name>
    <name evidence="2" type="ORF">JF74_04750</name>
</gene>
<dbReference type="PANTHER" id="PTHR46211:SF1">
    <property type="entry name" value="GLYCEROPHOSPHODIESTER PHOSPHODIESTERASE, CYTOPLASMIC"/>
    <property type="match status" value="1"/>
</dbReference>
<dbReference type="Gene3D" id="3.20.20.190">
    <property type="entry name" value="Phosphatidylinositol (PI) phosphodiesterase"/>
    <property type="match status" value="1"/>
</dbReference>
<organism evidence="2 3">
    <name type="scientific">Lactobacillus melliventris</name>
    <dbReference type="NCBI Taxonomy" id="1218507"/>
    <lineage>
        <taxon>Bacteria</taxon>
        <taxon>Bacillati</taxon>
        <taxon>Bacillota</taxon>
        <taxon>Bacilli</taxon>
        <taxon>Lactobacillales</taxon>
        <taxon>Lactobacillaceae</taxon>
        <taxon>Lactobacillus</taxon>
    </lineage>
</organism>
<evidence type="ECO:0000313" key="2">
    <source>
        <dbReference type="EMBL" id="KJY57447.1"/>
    </source>
</evidence>
<dbReference type="GO" id="GO:0008081">
    <property type="term" value="F:phosphoric diester hydrolase activity"/>
    <property type="evidence" value="ECO:0007669"/>
    <property type="project" value="InterPro"/>
</dbReference>
<evidence type="ECO:0000259" key="1">
    <source>
        <dbReference type="PROSITE" id="PS51704"/>
    </source>
</evidence>
<proteinExistence type="predicted"/>
<name>A0A0F4LF38_9LACO</name>
<dbReference type="STRING" id="1218507.JF74_04750"/>
<dbReference type="SUPFAM" id="SSF51695">
    <property type="entry name" value="PLC-like phosphodiesterases"/>
    <property type="match status" value="1"/>
</dbReference>
<dbReference type="PANTHER" id="PTHR46211">
    <property type="entry name" value="GLYCEROPHOSPHORYL DIESTER PHOSPHODIESTERASE"/>
    <property type="match status" value="1"/>
</dbReference>
<dbReference type="HOGENOM" id="CLU_030006_3_3_9"/>
<dbReference type="InterPro" id="IPR030395">
    <property type="entry name" value="GP_PDE_dom"/>
</dbReference>
<dbReference type="AlphaFoldDB" id="A0A0F4LF38"/>